<protein>
    <submittedName>
        <fullName evidence="2">Uncharacterized protein</fullName>
    </submittedName>
</protein>
<dbReference type="Proteomes" id="UP000503447">
    <property type="component" value="Chromosome"/>
</dbReference>
<dbReference type="EMBL" id="CP053452">
    <property type="protein sequence ID" value="QJW94136.1"/>
    <property type="molecule type" value="Genomic_DNA"/>
</dbReference>
<sequence>MDSTVSGAATGGAPLEVFLREYLDRTGGAWDEVEPQVYDVALPEGTDPPPGRDRDGGGLRLTFDPEALPEHPAAQLASFGTPLVDRLLADALRRGRAGRFYFVGLNLRPHDLLGRVRRSVRVAAATIQIEHVRALHFPQVVFWFQAAFVSDQKEQIILPVAVDLHYGREVRHRDELLAPARLAEHPAPPLPPARAASLASGYRLARAQILRSATALANTRGRELTERCDLQIARLTQYYTDLRDELDEQKRRSKSADAAARHAERVSALEREHQVRATELRNKSVLHVDLRLLQLLRIEQPKLLVRTTLAAEGGAPARLDVVWDPLTDALEAVACPHCGTPSYDFTMNRFGQIGCAACPVSTGAKPPRR</sequence>
<accession>A0A6M5YLF7</accession>
<feature type="coiled-coil region" evidence="1">
    <location>
        <begin position="232"/>
        <end position="259"/>
    </location>
</feature>
<evidence type="ECO:0000256" key="1">
    <source>
        <dbReference type="SAM" id="Coils"/>
    </source>
</evidence>
<organism evidence="2 3">
    <name type="scientific">Frigoriglobus tundricola</name>
    <dbReference type="NCBI Taxonomy" id="2774151"/>
    <lineage>
        <taxon>Bacteria</taxon>
        <taxon>Pseudomonadati</taxon>
        <taxon>Planctomycetota</taxon>
        <taxon>Planctomycetia</taxon>
        <taxon>Gemmatales</taxon>
        <taxon>Gemmataceae</taxon>
        <taxon>Frigoriglobus</taxon>
    </lineage>
</organism>
<dbReference type="KEGG" id="ftj:FTUN_1655"/>
<name>A0A6M5YLF7_9BACT</name>
<evidence type="ECO:0000313" key="2">
    <source>
        <dbReference type="EMBL" id="QJW94136.1"/>
    </source>
</evidence>
<reference evidence="3" key="1">
    <citation type="submission" date="2020-05" db="EMBL/GenBank/DDBJ databases">
        <title>Frigoriglobus tundricola gen. nov., sp. nov., a psychrotolerant cellulolytic planctomycete of the family Gemmataceae with two divergent copies of 16S rRNA gene.</title>
        <authorList>
            <person name="Kulichevskaya I.S."/>
            <person name="Ivanova A.A."/>
            <person name="Naumoff D.G."/>
            <person name="Beletsky A.V."/>
            <person name="Rijpstra W.I.C."/>
            <person name="Sinninghe Damste J.S."/>
            <person name="Mardanov A.V."/>
            <person name="Ravin N.V."/>
            <person name="Dedysh S.N."/>
        </authorList>
    </citation>
    <scope>NUCLEOTIDE SEQUENCE [LARGE SCALE GENOMIC DNA]</scope>
    <source>
        <strain evidence="3">PL17</strain>
    </source>
</reference>
<evidence type="ECO:0000313" key="3">
    <source>
        <dbReference type="Proteomes" id="UP000503447"/>
    </source>
</evidence>
<dbReference type="RefSeq" id="WP_171470199.1">
    <property type="nucleotide sequence ID" value="NZ_CP053452.2"/>
</dbReference>
<keyword evidence="1" id="KW-0175">Coiled coil</keyword>
<keyword evidence="3" id="KW-1185">Reference proteome</keyword>
<dbReference type="AlphaFoldDB" id="A0A6M5YLF7"/>
<gene>
    <name evidence="2" type="ORF">FTUN_1655</name>
</gene>
<proteinExistence type="predicted"/>